<keyword evidence="2" id="KW-1185">Reference proteome</keyword>
<reference evidence="1 2" key="1">
    <citation type="journal article" date="2015" name="Genome Announc.">
        <title>Complete Genome Sequence of Spiroplasma turonicum Strain Tab4cT, a Parasite of a Horse Fly, Haematopota sp. (Diptera: Tabanidae).</title>
        <authorList>
            <person name="Davis R.E."/>
            <person name="Shao J."/>
            <person name="Zhao Y."/>
            <person name="Gasparich G.E."/>
            <person name="Gaynor B.J."/>
            <person name="Donofrio N."/>
        </authorList>
    </citation>
    <scope>NUCLEOTIDE SEQUENCE [LARGE SCALE GENOMIC DNA]</scope>
    <source>
        <strain evidence="1 2">Tab4c</strain>
    </source>
</reference>
<dbReference type="Proteomes" id="UP000067243">
    <property type="component" value="Chromosome"/>
</dbReference>
<protein>
    <submittedName>
        <fullName evidence="1">Uncharacterized protein</fullName>
    </submittedName>
</protein>
<gene>
    <name evidence="1" type="ORF">STURON_00936</name>
</gene>
<evidence type="ECO:0000313" key="2">
    <source>
        <dbReference type="Proteomes" id="UP000067243"/>
    </source>
</evidence>
<proteinExistence type="predicted"/>
<dbReference type="KEGG" id="stur:STURON_00936"/>
<dbReference type="PATRIC" id="fig|216946.3.peg.968"/>
<dbReference type="AlphaFoldDB" id="A0A0K1P8F5"/>
<sequence>MSNDSILINYNKPGQVELLWCKQYNLIKKITSMIFLLFKSKNHFFIKLIQQKFKYFF</sequence>
<accession>A0A0K1P8F5</accession>
<evidence type="ECO:0000313" key="1">
    <source>
        <dbReference type="EMBL" id="AKU80182.1"/>
    </source>
</evidence>
<name>A0A0K1P8F5_9MOLU</name>
<organism evidence="1 2">
    <name type="scientific">Spiroplasma turonicum</name>
    <dbReference type="NCBI Taxonomy" id="216946"/>
    <lineage>
        <taxon>Bacteria</taxon>
        <taxon>Bacillati</taxon>
        <taxon>Mycoplasmatota</taxon>
        <taxon>Mollicutes</taxon>
        <taxon>Entomoplasmatales</taxon>
        <taxon>Spiroplasmataceae</taxon>
        <taxon>Spiroplasma</taxon>
    </lineage>
</organism>
<dbReference type="EMBL" id="CP012328">
    <property type="protein sequence ID" value="AKU80182.1"/>
    <property type="molecule type" value="Genomic_DNA"/>
</dbReference>